<accession>R7VIF6</accession>
<dbReference type="HOGENOM" id="CLU_489395_0_0_1"/>
<dbReference type="EnsemblMetazoa" id="CapteT211078">
    <property type="protein sequence ID" value="CapteP211078"/>
    <property type="gene ID" value="CapteG211078"/>
</dbReference>
<feature type="region of interest" description="Disordered" evidence="1">
    <location>
        <begin position="388"/>
        <end position="407"/>
    </location>
</feature>
<name>R7VIF6_CAPTE</name>
<gene>
    <name evidence="2" type="ORF">CAPTEDRAFT_211078</name>
</gene>
<dbReference type="EMBL" id="KB291801">
    <property type="protein sequence ID" value="ELU18623.1"/>
    <property type="molecule type" value="Genomic_DNA"/>
</dbReference>
<proteinExistence type="predicted"/>
<organism evidence="2">
    <name type="scientific">Capitella teleta</name>
    <name type="common">Polychaete worm</name>
    <dbReference type="NCBI Taxonomy" id="283909"/>
    <lineage>
        <taxon>Eukaryota</taxon>
        <taxon>Metazoa</taxon>
        <taxon>Spiralia</taxon>
        <taxon>Lophotrochozoa</taxon>
        <taxon>Annelida</taxon>
        <taxon>Polychaeta</taxon>
        <taxon>Sedentaria</taxon>
        <taxon>Scolecida</taxon>
        <taxon>Capitellidae</taxon>
        <taxon>Capitella</taxon>
    </lineage>
</organism>
<reference evidence="3" key="3">
    <citation type="submission" date="2015-06" db="UniProtKB">
        <authorList>
            <consortium name="EnsemblMetazoa"/>
        </authorList>
    </citation>
    <scope>IDENTIFICATION</scope>
</reference>
<dbReference type="EMBL" id="AMQN01016167">
    <property type="status" value="NOT_ANNOTATED_CDS"/>
    <property type="molecule type" value="Genomic_DNA"/>
</dbReference>
<feature type="compositionally biased region" description="Polar residues" evidence="1">
    <location>
        <begin position="388"/>
        <end position="398"/>
    </location>
</feature>
<dbReference type="AlphaFoldDB" id="R7VIF6"/>
<reference evidence="2 4" key="2">
    <citation type="journal article" date="2013" name="Nature">
        <title>Insights into bilaterian evolution from three spiralian genomes.</title>
        <authorList>
            <person name="Simakov O."/>
            <person name="Marletaz F."/>
            <person name="Cho S.J."/>
            <person name="Edsinger-Gonzales E."/>
            <person name="Havlak P."/>
            <person name="Hellsten U."/>
            <person name="Kuo D.H."/>
            <person name="Larsson T."/>
            <person name="Lv J."/>
            <person name="Arendt D."/>
            <person name="Savage R."/>
            <person name="Osoegawa K."/>
            <person name="de Jong P."/>
            <person name="Grimwood J."/>
            <person name="Chapman J.A."/>
            <person name="Shapiro H."/>
            <person name="Aerts A."/>
            <person name="Otillar R.P."/>
            <person name="Terry A.Y."/>
            <person name="Boore J.L."/>
            <person name="Grigoriev I.V."/>
            <person name="Lindberg D.R."/>
            <person name="Seaver E.C."/>
            <person name="Weisblat D.A."/>
            <person name="Putnam N.H."/>
            <person name="Rokhsar D.S."/>
        </authorList>
    </citation>
    <scope>NUCLEOTIDE SEQUENCE</scope>
    <source>
        <strain evidence="2 4">I ESC-2004</strain>
    </source>
</reference>
<protein>
    <submittedName>
        <fullName evidence="2 3">Uncharacterized protein</fullName>
    </submittedName>
</protein>
<sequence length="557" mass="61535">MLNAQLLQEEVKSSTERNRGLVYANIQAMLSSNLCDIYFKSEFGEVLLESCKCYCGDDQTLSVILLEPSHFNPDSCYIPMEVEEQRKSISLELHFLKREACLFILGLQAVPAFYGENGFILLRDLFLAAEKLPEEQCLAGVRYITNIHNFAVFKKGELGRLSSHHGCRSINICNNGNHGCCSINICNNGNHGCCSINLCNNGNHSYCSINICNNGNHGCCSINICNNGNQGCCSINVCNNSNHGCCSINICNNGNHGCCSINVCNNGNHGCCSINICNNGNHSCCSIRYLNNANHNKVQIGNHIVSLPVEVYNLIKFKKVVYIPEVSTEQDCIWNCLEKALQDGRSSAQLKDVFKAFILDKGIEAKEAEGILYGGLRLFSKNCLRSSTRPTQESTARSTYKRPSDAPEQHKSFFKALRNFSTAIVEVKLKAIIDETSYEQWVIGNPVTQEEVDPARMKGRGTMYLAPPLEMLSFIFRACPNKDYLLPGLVGIERVFKGEARGASLSAPALFPPTNATPTLPDAPRPRFNHVDGASIHNFAVFKKGEVFAPVCISDNY</sequence>
<evidence type="ECO:0000313" key="3">
    <source>
        <dbReference type="EnsemblMetazoa" id="CapteP211078"/>
    </source>
</evidence>
<keyword evidence="4" id="KW-1185">Reference proteome</keyword>
<evidence type="ECO:0000313" key="2">
    <source>
        <dbReference type="EMBL" id="ELU18623.1"/>
    </source>
</evidence>
<dbReference type="Proteomes" id="UP000014760">
    <property type="component" value="Unassembled WGS sequence"/>
</dbReference>
<reference evidence="4" key="1">
    <citation type="submission" date="2012-12" db="EMBL/GenBank/DDBJ databases">
        <authorList>
            <person name="Hellsten U."/>
            <person name="Grimwood J."/>
            <person name="Chapman J.A."/>
            <person name="Shapiro H."/>
            <person name="Aerts A."/>
            <person name="Otillar R.P."/>
            <person name="Terry A.Y."/>
            <person name="Boore J.L."/>
            <person name="Simakov O."/>
            <person name="Marletaz F."/>
            <person name="Cho S.-J."/>
            <person name="Edsinger-Gonzales E."/>
            <person name="Havlak P."/>
            <person name="Kuo D.-H."/>
            <person name="Larsson T."/>
            <person name="Lv J."/>
            <person name="Arendt D."/>
            <person name="Savage R."/>
            <person name="Osoegawa K."/>
            <person name="de Jong P."/>
            <person name="Lindberg D.R."/>
            <person name="Seaver E.C."/>
            <person name="Weisblat D.A."/>
            <person name="Putnam N.H."/>
            <person name="Grigoriev I.V."/>
            <person name="Rokhsar D.S."/>
        </authorList>
    </citation>
    <scope>NUCLEOTIDE SEQUENCE</scope>
    <source>
        <strain evidence="4">I ESC-2004</strain>
    </source>
</reference>
<evidence type="ECO:0000313" key="4">
    <source>
        <dbReference type="Proteomes" id="UP000014760"/>
    </source>
</evidence>
<evidence type="ECO:0000256" key="1">
    <source>
        <dbReference type="SAM" id="MobiDB-lite"/>
    </source>
</evidence>